<dbReference type="InterPro" id="IPR011989">
    <property type="entry name" value="ARM-like"/>
</dbReference>
<evidence type="ECO:0000313" key="1">
    <source>
        <dbReference type="EMBL" id="CAB4175353.1"/>
    </source>
</evidence>
<organism evidence="1">
    <name type="scientific">uncultured Caudovirales phage</name>
    <dbReference type="NCBI Taxonomy" id="2100421"/>
    <lineage>
        <taxon>Viruses</taxon>
        <taxon>Duplodnaviria</taxon>
        <taxon>Heunggongvirae</taxon>
        <taxon>Uroviricota</taxon>
        <taxon>Caudoviricetes</taxon>
        <taxon>Peduoviridae</taxon>
        <taxon>Maltschvirus</taxon>
        <taxon>Maltschvirus maltsch</taxon>
    </lineage>
</organism>
<proteinExistence type="predicted"/>
<dbReference type="EMBL" id="LR796923">
    <property type="protein sequence ID" value="CAB4175353.1"/>
    <property type="molecule type" value="Genomic_DNA"/>
</dbReference>
<dbReference type="Gene3D" id="1.25.10.10">
    <property type="entry name" value="Leucine-rich Repeat Variant"/>
    <property type="match status" value="1"/>
</dbReference>
<sequence length="228" mass="25342">MKHILSMNSWLVESKDSGYVDQMIAFSKNPRETARVVAASSPHTPVDILKELRYDSKSDVRSAVAQNPNTPVDALEKLGRDEMWIVRFHTGTNPNIPIEILIELANDDDYQVREGAAQNPNLPSDLVEKLSHDESVGVRRSIAGNQITSPEILRRLMKGGTVTRHTLALNPNLPIDLLIQLMSDSADFIKTVAEQSLETRKKTADPAELQRIEDALVLKDLGLLESRG</sequence>
<dbReference type="InterPro" id="IPR016024">
    <property type="entry name" value="ARM-type_fold"/>
</dbReference>
<dbReference type="SUPFAM" id="SSF48371">
    <property type="entry name" value="ARM repeat"/>
    <property type="match status" value="2"/>
</dbReference>
<reference evidence="1" key="1">
    <citation type="submission" date="2020-05" db="EMBL/GenBank/DDBJ databases">
        <authorList>
            <person name="Chiriac C."/>
            <person name="Salcher M."/>
            <person name="Ghai R."/>
            <person name="Kavagutti S V."/>
        </authorList>
    </citation>
    <scope>NUCLEOTIDE SEQUENCE</scope>
</reference>
<dbReference type="Pfam" id="PF01816">
    <property type="entry name" value="LRV"/>
    <property type="match status" value="2"/>
</dbReference>
<accession>A0A6J5PUA4</accession>
<name>A0A6J5PUA4_9CAUD</name>
<dbReference type="InterPro" id="IPR004830">
    <property type="entry name" value="LRR_variant"/>
</dbReference>
<gene>
    <name evidence="1" type="ORF">UFOVP972_150</name>
</gene>
<protein>
    <submittedName>
        <fullName evidence="1">Leucine rich repeat variant</fullName>
    </submittedName>
</protein>